<evidence type="ECO:0000313" key="2">
    <source>
        <dbReference type="Proteomes" id="UP000198577"/>
    </source>
</evidence>
<keyword evidence="2" id="KW-1185">Reference proteome</keyword>
<dbReference type="STRING" id="937334.SAMN05444406_11321"/>
<dbReference type="PANTHER" id="PTHR42967:SF1">
    <property type="entry name" value="MBL FOLD METALLO-HYDROLASE"/>
    <property type="match status" value="1"/>
</dbReference>
<dbReference type="SUPFAM" id="SSF56281">
    <property type="entry name" value="Metallo-hydrolase/oxidoreductase"/>
    <property type="match status" value="1"/>
</dbReference>
<evidence type="ECO:0000313" key="1">
    <source>
        <dbReference type="EMBL" id="SFQ12295.1"/>
    </source>
</evidence>
<dbReference type="Gene3D" id="3.60.15.10">
    <property type="entry name" value="Ribonuclease Z/Hydroxyacylglutathione hydrolase-like"/>
    <property type="match status" value="1"/>
</dbReference>
<proteinExistence type="predicted"/>
<dbReference type="OrthoDB" id="9789133at2"/>
<dbReference type="PANTHER" id="PTHR42967">
    <property type="entry name" value="METAL DEPENDENT HYDROLASE"/>
    <property type="match status" value="1"/>
</dbReference>
<sequence length="214" mass="23533">MKITWFGHACFRLVSDSGVAIITDPFDETVGYRLPDEQADIVTVSHQHFDHNYVQGVPGNPEVISKIGNFYVKDIPIKGIKSYHDDQGGSKRGINIIYVFDIDGIKVCHLGDLGHALADEQVEQIGDVDVLLIPVGGTYTIDAGMAANVVAALKPSIVIPMHYKTDRIDFPIDGVDKFLQVMGGGTRLNDHTFEVKKQDLGGKKTRIVVLDYKP</sequence>
<dbReference type="Proteomes" id="UP000198577">
    <property type="component" value="Unassembled WGS sequence"/>
</dbReference>
<reference evidence="1 2" key="1">
    <citation type="submission" date="2016-10" db="EMBL/GenBank/DDBJ databases">
        <authorList>
            <person name="de Groot N.N."/>
        </authorList>
    </citation>
    <scope>NUCLEOTIDE SEQUENCE [LARGE SCALE GENOMIC DNA]</scope>
    <source>
        <strain evidence="1 2">DSM 20678</strain>
    </source>
</reference>
<organism evidence="1 2">
    <name type="scientific">Caldicoprobacter faecalis</name>
    <dbReference type="NCBI Taxonomy" id="937334"/>
    <lineage>
        <taxon>Bacteria</taxon>
        <taxon>Bacillati</taxon>
        <taxon>Bacillota</taxon>
        <taxon>Clostridia</taxon>
        <taxon>Caldicoprobacterales</taxon>
        <taxon>Caldicoprobacteraceae</taxon>
        <taxon>Caldicoprobacter</taxon>
    </lineage>
</organism>
<dbReference type="Pfam" id="PF13483">
    <property type="entry name" value="Lactamase_B_3"/>
    <property type="match status" value="1"/>
</dbReference>
<gene>
    <name evidence="1" type="ORF">SAMN05444406_11321</name>
</gene>
<dbReference type="InterPro" id="IPR036866">
    <property type="entry name" value="RibonucZ/Hydroxyglut_hydro"/>
</dbReference>
<protein>
    <submittedName>
        <fullName evidence="1">L-ascorbate metabolism protein UlaG, beta-lactamase superfamily</fullName>
    </submittedName>
</protein>
<dbReference type="RefSeq" id="WP_092282332.1">
    <property type="nucleotide sequence ID" value="NZ_FOXR01000013.1"/>
</dbReference>
<dbReference type="EMBL" id="FOXR01000013">
    <property type="protein sequence ID" value="SFQ12295.1"/>
    <property type="molecule type" value="Genomic_DNA"/>
</dbReference>
<accession>A0A1I5VXT6</accession>
<name>A0A1I5VXT6_9FIRM</name>
<dbReference type="AlphaFoldDB" id="A0A1I5VXT6"/>